<gene>
    <name evidence="1" type="ORF">Pmani_013792</name>
</gene>
<dbReference type="AlphaFoldDB" id="A0AAE1PXN2"/>
<sequence>MVRQRELTEVGVKGSEEAVGMNQTPETWIWAYIRRFFVTHVTPPEFSPGLVSPKLVIVGQHVLDQGSFTAQCGGQ</sequence>
<accession>A0AAE1PXN2</accession>
<comment type="caution">
    <text evidence="1">The sequence shown here is derived from an EMBL/GenBank/DDBJ whole genome shotgun (WGS) entry which is preliminary data.</text>
</comment>
<reference evidence="1" key="1">
    <citation type="submission" date="2023-11" db="EMBL/GenBank/DDBJ databases">
        <title>Genome assemblies of two species of porcelain crab, Petrolisthes cinctipes and Petrolisthes manimaculis (Anomura: Porcellanidae).</title>
        <authorList>
            <person name="Angst P."/>
        </authorList>
    </citation>
    <scope>NUCLEOTIDE SEQUENCE</scope>
    <source>
        <strain evidence="1">PB745_02</strain>
        <tissue evidence="1">Gill</tissue>
    </source>
</reference>
<name>A0AAE1PXN2_9EUCA</name>
<keyword evidence="2" id="KW-1185">Reference proteome</keyword>
<organism evidence="1 2">
    <name type="scientific">Petrolisthes manimaculis</name>
    <dbReference type="NCBI Taxonomy" id="1843537"/>
    <lineage>
        <taxon>Eukaryota</taxon>
        <taxon>Metazoa</taxon>
        <taxon>Ecdysozoa</taxon>
        <taxon>Arthropoda</taxon>
        <taxon>Crustacea</taxon>
        <taxon>Multicrustacea</taxon>
        <taxon>Malacostraca</taxon>
        <taxon>Eumalacostraca</taxon>
        <taxon>Eucarida</taxon>
        <taxon>Decapoda</taxon>
        <taxon>Pleocyemata</taxon>
        <taxon>Anomura</taxon>
        <taxon>Galatheoidea</taxon>
        <taxon>Porcellanidae</taxon>
        <taxon>Petrolisthes</taxon>
    </lineage>
</organism>
<protein>
    <submittedName>
        <fullName evidence="1">Uncharacterized protein</fullName>
    </submittedName>
</protein>
<proteinExistence type="predicted"/>
<evidence type="ECO:0000313" key="2">
    <source>
        <dbReference type="Proteomes" id="UP001292094"/>
    </source>
</evidence>
<dbReference type="EMBL" id="JAWZYT010001166">
    <property type="protein sequence ID" value="KAK4314967.1"/>
    <property type="molecule type" value="Genomic_DNA"/>
</dbReference>
<dbReference type="Proteomes" id="UP001292094">
    <property type="component" value="Unassembled WGS sequence"/>
</dbReference>
<evidence type="ECO:0000313" key="1">
    <source>
        <dbReference type="EMBL" id="KAK4314967.1"/>
    </source>
</evidence>